<organism evidence="2 3">
    <name type="scientific">Apiospora saccharicola</name>
    <dbReference type="NCBI Taxonomy" id="335842"/>
    <lineage>
        <taxon>Eukaryota</taxon>
        <taxon>Fungi</taxon>
        <taxon>Dikarya</taxon>
        <taxon>Ascomycota</taxon>
        <taxon>Pezizomycotina</taxon>
        <taxon>Sordariomycetes</taxon>
        <taxon>Xylariomycetidae</taxon>
        <taxon>Amphisphaeriales</taxon>
        <taxon>Apiosporaceae</taxon>
        <taxon>Apiospora</taxon>
    </lineage>
</organism>
<evidence type="ECO:0008006" key="4">
    <source>
        <dbReference type="Google" id="ProtNLM"/>
    </source>
</evidence>
<feature type="compositionally biased region" description="Low complexity" evidence="1">
    <location>
        <begin position="260"/>
        <end position="278"/>
    </location>
</feature>
<feature type="compositionally biased region" description="Basic residues" evidence="1">
    <location>
        <begin position="398"/>
        <end position="415"/>
    </location>
</feature>
<name>A0ABR1TN77_9PEZI</name>
<comment type="caution">
    <text evidence="2">The sequence shown here is derived from an EMBL/GenBank/DDBJ whole genome shotgun (WGS) entry which is preliminary data.</text>
</comment>
<protein>
    <recommendedName>
        <fullName evidence="4">C2H2-type domain-containing protein</fullName>
    </recommendedName>
</protein>
<dbReference type="EMBL" id="JAQQWM010000009">
    <property type="protein sequence ID" value="KAK8047887.1"/>
    <property type="molecule type" value="Genomic_DNA"/>
</dbReference>
<accession>A0ABR1TN77</accession>
<evidence type="ECO:0000256" key="1">
    <source>
        <dbReference type="SAM" id="MobiDB-lite"/>
    </source>
</evidence>
<gene>
    <name evidence="2" type="ORF">PG996_015951</name>
</gene>
<feature type="region of interest" description="Disordered" evidence="1">
    <location>
        <begin position="391"/>
        <end position="415"/>
    </location>
</feature>
<reference evidence="2 3" key="1">
    <citation type="submission" date="2023-01" db="EMBL/GenBank/DDBJ databases">
        <title>Analysis of 21 Apiospora genomes using comparative genomics revels a genus with tremendous synthesis potential of carbohydrate active enzymes and secondary metabolites.</title>
        <authorList>
            <person name="Sorensen T."/>
        </authorList>
    </citation>
    <scope>NUCLEOTIDE SEQUENCE [LARGE SCALE GENOMIC DNA]</scope>
    <source>
        <strain evidence="2 3">CBS 83171</strain>
    </source>
</reference>
<sequence>MSEMDPTNYNRRMRLAFSQPIDGVWGGSMQENMEILPLHQFTDHSLESIPNAMLPNQLDALRVQRYLHYEHNPSVFLEYNLSSGLFLDNTTYNSANYTGLANLNTLSPCHPILMEQPQNYLSGNLMADNFLNDSHIAGSPLASNRFRSNPVTTPLPAGHTLAENASDFTGNIYGTVAILPGSISYDNASIYLPPVPSIDYPTLIPTYGWDSEGSIMEHTVLEPMLSNMMGTAQHSPPDMASSYVSGPISPQSDMNMVEEPPTVSPTSTPVTASGSSTPDSDKRFDSSDTPLSSEQDSPEGASALPSMTRSHYPKRCARQQQIRTQPRKRTCLCPVVGCDRQNDGFDSTRDLNRHLWSNHEDYAEEHDTPSELRKCGVPGCSMVCRKDNLRRHQETVHKIKKSQGNKRGRKGKLTR</sequence>
<keyword evidence="3" id="KW-1185">Reference proteome</keyword>
<evidence type="ECO:0000313" key="3">
    <source>
        <dbReference type="Proteomes" id="UP001446871"/>
    </source>
</evidence>
<feature type="region of interest" description="Disordered" evidence="1">
    <location>
        <begin position="228"/>
        <end position="312"/>
    </location>
</feature>
<proteinExistence type="predicted"/>
<evidence type="ECO:0000313" key="2">
    <source>
        <dbReference type="EMBL" id="KAK8047887.1"/>
    </source>
</evidence>
<dbReference type="Proteomes" id="UP001446871">
    <property type="component" value="Unassembled WGS sequence"/>
</dbReference>
<feature type="compositionally biased region" description="Polar residues" evidence="1">
    <location>
        <begin position="242"/>
        <end position="254"/>
    </location>
</feature>